<feature type="signal peptide" evidence="1">
    <location>
        <begin position="1"/>
        <end position="23"/>
    </location>
</feature>
<name>A0A6B0UW70_IXORI</name>
<reference evidence="2" key="1">
    <citation type="submission" date="2019-12" db="EMBL/GenBank/DDBJ databases">
        <title>An insight into the sialome of adult female Ixodes ricinus ticks feeding for 6 days.</title>
        <authorList>
            <person name="Perner J."/>
            <person name="Ribeiro J.M.C."/>
        </authorList>
    </citation>
    <scope>NUCLEOTIDE SEQUENCE</scope>
    <source>
        <strain evidence="2">Semi-engorged</strain>
        <tissue evidence="2">Salivary glands</tissue>
    </source>
</reference>
<sequence>MFPTSRNLLASCFFLILSRTVEVVLHQSSGDLTIFAESNFSVTDKLQCTSFCHLTSSTIWLPSMVVGHMISELHKGAQPEPSLRVIACSCRGEAAKRHVPVFLTLSVTMEVLVMSSFLALAENVVSLSLMNMERRKGILVRCCHDFESIKKTL</sequence>
<evidence type="ECO:0000256" key="1">
    <source>
        <dbReference type="SAM" id="SignalP"/>
    </source>
</evidence>
<dbReference type="AlphaFoldDB" id="A0A6B0UW70"/>
<accession>A0A6B0UW70</accession>
<organism evidence="2">
    <name type="scientific">Ixodes ricinus</name>
    <name type="common">Common tick</name>
    <name type="synonym">Acarus ricinus</name>
    <dbReference type="NCBI Taxonomy" id="34613"/>
    <lineage>
        <taxon>Eukaryota</taxon>
        <taxon>Metazoa</taxon>
        <taxon>Ecdysozoa</taxon>
        <taxon>Arthropoda</taxon>
        <taxon>Chelicerata</taxon>
        <taxon>Arachnida</taxon>
        <taxon>Acari</taxon>
        <taxon>Parasitiformes</taxon>
        <taxon>Ixodida</taxon>
        <taxon>Ixodoidea</taxon>
        <taxon>Ixodidae</taxon>
        <taxon>Ixodinae</taxon>
        <taxon>Ixodes</taxon>
    </lineage>
</organism>
<proteinExistence type="predicted"/>
<feature type="chain" id="PRO_5025472447" evidence="1">
    <location>
        <begin position="24"/>
        <end position="153"/>
    </location>
</feature>
<protein>
    <submittedName>
        <fullName evidence="2">Putative secreted protein</fullName>
    </submittedName>
</protein>
<evidence type="ECO:0000313" key="2">
    <source>
        <dbReference type="EMBL" id="MXU93902.1"/>
    </source>
</evidence>
<dbReference type="EMBL" id="GIFC01011819">
    <property type="protein sequence ID" value="MXU93902.1"/>
    <property type="molecule type" value="Transcribed_RNA"/>
</dbReference>
<keyword evidence="1" id="KW-0732">Signal</keyword>